<dbReference type="GO" id="GO:0051213">
    <property type="term" value="F:dioxygenase activity"/>
    <property type="evidence" value="ECO:0007669"/>
    <property type="project" value="UniProtKB-ARBA"/>
</dbReference>
<evidence type="ECO:0000256" key="3">
    <source>
        <dbReference type="ARBA" id="ARBA00023002"/>
    </source>
</evidence>
<dbReference type="InterPro" id="IPR005123">
    <property type="entry name" value="Oxoglu/Fe-dep_dioxygenase_dom"/>
</dbReference>
<evidence type="ECO:0000256" key="1">
    <source>
        <dbReference type="ARBA" id="ARBA00008056"/>
    </source>
</evidence>
<sequence>MEEAALNCISLSNPDIQKSVSLLRQACLDSGFFYVTDHGISLELMDEVFYESKKFFNLPLHEKMKLLRNEKQRGYTPTLDEFLDPQNQVHGDYKEGYYIGREVPEDDPLAEKPFFGPNQWPSKGYLLEYSLPRWRQVMGQYHKDSLKVALSLTKIIARALDLDPDFFDKPEIFGEPIATLRLLHYEGKVSNPSMGIFGCGAHSDFGFITLLTTDDVVGLQICKDKDARPQVWEYVAPLKGAFVVNLGDMLERWSNNVFRSTLHRVVIDGQERYSIALFLEPNHDCVLECLPSCTSETNPPKYSPVTSAAYLTQRFVDTHVDLSSYEGIRGREEKI</sequence>
<proteinExistence type="inferred from homology"/>
<evidence type="ECO:0000256" key="5">
    <source>
        <dbReference type="RuleBase" id="RU003682"/>
    </source>
</evidence>
<keyword evidence="4 5" id="KW-0408">Iron</keyword>
<comment type="caution">
    <text evidence="7">The sequence shown here is derived from an EMBL/GenBank/DDBJ whole genome shotgun (WGS) entry which is preliminary data.</text>
</comment>
<dbReference type="InterPro" id="IPR044861">
    <property type="entry name" value="IPNS-like_FE2OG_OXY"/>
</dbReference>
<dbReference type="PANTHER" id="PTHR10209:SF867">
    <property type="entry name" value="2-OXOGLUTARATE (2OG) AND FE(II)-DEPENDENT OXYGENASE SUPERFAMILY PROTEIN"/>
    <property type="match status" value="1"/>
</dbReference>
<dbReference type="EMBL" id="JBBWWQ010000009">
    <property type="protein sequence ID" value="KAK8939072.1"/>
    <property type="molecule type" value="Genomic_DNA"/>
</dbReference>
<dbReference type="InterPro" id="IPR027443">
    <property type="entry name" value="IPNS-like_sf"/>
</dbReference>
<dbReference type="GO" id="GO:0046872">
    <property type="term" value="F:metal ion binding"/>
    <property type="evidence" value="ECO:0007669"/>
    <property type="project" value="UniProtKB-KW"/>
</dbReference>
<dbReference type="PANTHER" id="PTHR10209">
    <property type="entry name" value="OXIDOREDUCTASE, 2OG-FE II OXYGENASE FAMILY PROTEIN"/>
    <property type="match status" value="1"/>
</dbReference>
<comment type="similarity">
    <text evidence="1 5">Belongs to the iron/ascorbate-dependent oxidoreductase family.</text>
</comment>
<dbReference type="Proteomes" id="UP001418222">
    <property type="component" value="Unassembled WGS sequence"/>
</dbReference>
<keyword evidence="3 5" id="KW-0560">Oxidoreductase</keyword>
<evidence type="ECO:0000259" key="6">
    <source>
        <dbReference type="PROSITE" id="PS51471"/>
    </source>
</evidence>
<keyword evidence="8" id="KW-1185">Reference proteome</keyword>
<feature type="domain" description="Fe2OG dioxygenase" evidence="6">
    <location>
        <begin position="176"/>
        <end position="281"/>
    </location>
</feature>
<dbReference type="AlphaFoldDB" id="A0AAP0G651"/>
<dbReference type="PROSITE" id="PS51471">
    <property type="entry name" value="FE2OG_OXY"/>
    <property type="match status" value="1"/>
</dbReference>
<dbReference type="Pfam" id="PF14226">
    <property type="entry name" value="DIOX_N"/>
    <property type="match status" value="1"/>
</dbReference>
<dbReference type="PRINTS" id="PR00682">
    <property type="entry name" value="IPNSYNTHASE"/>
</dbReference>
<dbReference type="SUPFAM" id="SSF51197">
    <property type="entry name" value="Clavaminate synthase-like"/>
    <property type="match status" value="1"/>
</dbReference>
<evidence type="ECO:0000256" key="4">
    <source>
        <dbReference type="ARBA" id="ARBA00023004"/>
    </source>
</evidence>
<name>A0AAP0G651_9ASPA</name>
<gene>
    <name evidence="7" type="primary">F6'H1</name>
    <name evidence="7" type="ORF">KSP39_PZI010922</name>
</gene>
<reference evidence="7 8" key="1">
    <citation type="journal article" date="2022" name="Nat. Plants">
        <title>Genomes of leafy and leafless Platanthera orchids illuminate the evolution of mycoheterotrophy.</title>
        <authorList>
            <person name="Li M.H."/>
            <person name="Liu K.W."/>
            <person name="Li Z."/>
            <person name="Lu H.C."/>
            <person name="Ye Q.L."/>
            <person name="Zhang D."/>
            <person name="Wang J.Y."/>
            <person name="Li Y.F."/>
            <person name="Zhong Z.M."/>
            <person name="Liu X."/>
            <person name="Yu X."/>
            <person name="Liu D.K."/>
            <person name="Tu X.D."/>
            <person name="Liu B."/>
            <person name="Hao Y."/>
            <person name="Liao X.Y."/>
            <person name="Jiang Y.T."/>
            <person name="Sun W.H."/>
            <person name="Chen J."/>
            <person name="Chen Y.Q."/>
            <person name="Ai Y."/>
            <person name="Zhai J.W."/>
            <person name="Wu S.S."/>
            <person name="Zhou Z."/>
            <person name="Hsiao Y.Y."/>
            <person name="Wu W.L."/>
            <person name="Chen Y.Y."/>
            <person name="Lin Y.F."/>
            <person name="Hsu J.L."/>
            <person name="Li C.Y."/>
            <person name="Wang Z.W."/>
            <person name="Zhao X."/>
            <person name="Zhong W.Y."/>
            <person name="Ma X.K."/>
            <person name="Ma L."/>
            <person name="Huang J."/>
            <person name="Chen G.Z."/>
            <person name="Huang M.Z."/>
            <person name="Huang L."/>
            <person name="Peng D.H."/>
            <person name="Luo Y.B."/>
            <person name="Zou S.Q."/>
            <person name="Chen S.P."/>
            <person name="Lan S."/>
            <person name="Tsai W.C."/>
            <person name="Van de Peer Y."/>
            <person name="Liu Z.J."/>
        </authorList>
    </citation>
    <scope>NUCLEOTIDE SEQUENCE [LARGE SCALE GENOMIC DNA]</scope>
    <source>
        <strain evidence="7">Lor287</strain>
    </source>
</reference>
<protein>
    <submittedName>
        <fullName evidence="7">Feruloyl CoA ortho-hydroxylase 1</fullName>
    </submittedName>
</protein>
<evidence type="ECO:0000313" key="8">
    <source>
        <dbReference type="Proteomes" id="UP001418222"/>
    </source>
</evidence>
<keyword evidence="2 5" id="KW-0479">Metal-binding</keyword>
<dbReference type="Pfam" id="PF03171">
    <property type="entry name" value="2OG-FeII_Oxy"/>
    <property type="match status" value="1"/>
</dbReference>
<evidence type="ECO:0000313" key="7">
    <source>
        <dbReference type="EMBL" id="KAK8939072.1"/>
    </source>
</evidence>
<organism evidence="7 8">
    <name type="scientific">Platanthera zijinensis</name>
    <dbReference type="NCBI Taxonomy" id="2320716"/>
    <lineage>
        <taxon>Eukaryota</taxon>
        <taxon>Viridiplantae</taxon>
        <taxon>Streptophyta</taxon>
        <taxon>Embryophyta</taxon>
        <taxon>Tracheophyta</taxon>
        <taxon>Spermatophyta</taxon>
        <taxon>Magnoliopsida</taxon>
        <taxon>Liliopsida</taxon>
        <taxon>Asparagales</taxon>
        <taxon>Orchidaceae</taxon>
        <taxon>Orchidoideae</taxon>
        <taxon>Orchideae</taxon>
        <taxon>Orchidinae</taxon>
        <taxon>Platanthera</taxon>
    </lineage>
</organism>
<dbReference type="FunFam" id="2.60.120.330:FF:000006">
    <property type="entry name" value="2-oxoglutarate-Fe(II) type oxidoreductase hxnY"/>
    <property type="match status" value="1"/>
</dbReference>
<dbReference type="InterPro" id="IPR026992">
    <property type="entry name" value="DIOX_N"/>
</dbReference>
<accession>A0AAP0G651</accession>
<evidence type="ECO:0000256" key="2">
    <source>
        <dbReference type="ARBA" id="ARBA00022723"/>
    </source>
</evidence>
<dbReference type="Gene3D" id="2.60.120.330">
    <property type="entry name" value="B-lactam Antibiotic, Isopenicillin N Synthase, Chain"/>
    <property type="match status" value="1"/>
</dbReference>